<gene>
    <name evidence="2" type="ORF">PSTT_10966</name>
</gene>
<evidence type="ECO:0000256" key="1">
    <source>
        <dbReference type="SAM" id="MobiDB-lite"/>
    </source>
</evidence>
<feature type="region of interest" description="Disordered" evidence="1">
    <location>
        <begin position="12"/>
        <end position="31"/>
    </location>
</feature>
<keyword evidence="3" id="KW-1185">Reference proteome</keyword>
<sequence>MVACCSEVLPYSPSTPNSTSNQPANGNHPGAAAFTNTLSNFGCKDRVANHPEAGCAASTPGSSTVGMMVAAWNNNIHAYDCSQVDPRFRRGTCCSDPSNLDYQISVDLWKQDCREIDGSEIKP</sequence>
<dbReference type="VEuPathDB" id="FungiDB:PSTT_10966"/>
<dbReference type="Proteomes" id="UP000239156">
    <property type="component" value="Unassembled WGS sequence"/>
</dbReference>
<comment type="caution">
    <text evidence="2">The sequence shown here is derived from an EMBL/GenBank/DDBJ whole genome shotgun (WGS) entry which is preliminary data.</text>
</comment>
<dbReference type="EMBL" id="PKSL01000123">
    <property type="protein sequence ID" value="POW03579.1"/>
    <property type="molecule type" value="Genomic_DNA"/>
</dbReference>
<evidence type="ECO:0000313" key="3">
    <source>
        <dbReference type="Proteomes" id="UP000239156"/>
    </source>
</evidence>
<reference evidence="2" key="1">
    <citation type="submission" date="2017-12" db="EMBL/GenBank/DDBJ databases">
        <title>Gene loss provides genomic basis for host adaptation in cereal stripe rust fungi.</title>
        <authorList>
            <person name="Xia C."/>
        </authorList>
    </citation>
    <scope>NUCLEOTIDE SEQUENCE [LARGE SCALE GENOMIC DNA]</scope>
    <source>
        <strain evidence="2">93-210</strain>
    </source>
</reference>
<proteinExistence type="predicted"/>
<protein>
    <submittedName>
        <fullName evidence="2">Uncharacterized protein</fullName>
    </submittedName>
</protein>
<dbReference type="AlphaFoldDB" id="A0A2S4V224"/>
<dbReference type="VEuPathDB" id="FungiDB:PSHT_10015"/>
<feature type="compositionally biased region" description="Low complexity" evidence="1">
    <location>
        <begin position="12"/>
        <end position="21"/>
    </location>
</feature>
<accession>A0A2S4V224</accession>
<evidence type="ECO:0000313" key="2">
    <source>
        <dbReference type="EMBL" id="POW03579.1"/>
    </source>
</evidence>
<organism evidence="2 3">
    <name type="scientific">Puccinia striiformis</name>
    <dbReference type="NCBI Taxonomy" id="27350"/>
    <lineage>
        <taxon>Eukaryota</taxon>
        <taxon>Fungi</taxon>
        <taxon>Dikarya</taxon>
        <taxon>Basidiomycota</taxon>
        <taxon>Pucciniomycotina</taxon>
        <taxon>Pucciniomycetes</taxon>
        <taxon>Pucciniales</taxon>
        <taxon>Pucciniaceae</taxon>
        <taxon>Puccinia</taxon>
    </lineage>
</organism>
<name>A0A2S4V224_9BASI</name>